<protein>
    <recommendedName>
        <fullName evidence="2">TNase-like domain-containing protein</fullName>
    </recommendedName>
</protein>
<dbReference type="InterPro" id="IPR035437">
    <property type="entry name" value="SNase_OB-fold_sf"/>
</dbReference>
<evidence type="ECO:0000259" key="2">
    <source>
        <dbReference type="PROSITE" id="PS50830"/>
    </source>
</evidence>
<dbReference type="PROSITE" id="PS50830">
    <property type="entry name" value="TNASE_3"/>
    <property type="match status" value="1"/>
</dbReference>
<keyword evidence="6" id="KW-1185">Reference proteome</keyword>
<dbReference type="RefSeq" id="WP_069590532.1">
    <property type="nucleotide sequence ID" value="NZ_CP017019.1"/>
</dbReference>
<name>A0AAC9MVJ6_NEOTH</name>
<dbReference type="Gene3D" id="2.40.50.90">
    <property type="match status" value="1"/>
</dbReference>
<feature type="region of interest" description="Disordered" evidence="1">
    <location>
        <begin position="1198"/>
        <end position="1220"/>
    </location>
</feature>
<reference evidence="4 6" key="2">
    <citation type="submission" date="2019-05" db="EMBL/GenBank/DDBJ databases">
        <title>Genome sequence of Moorella thermoacetica ATCC 33924.</title>
        <authorList>
            <person name="Poehlein A."/>
            <person name="Bengelsdorf F.R."/>
            <person name="Duerre P."/>
            <person name="Daniel R."/>
        </authorList>
    </citation>
    <scope>NUCLEOTIDE SEQUENCE [LARGE SCALE GENOMIC DNA]</scope>
    <source>
        <strain evidence="4 6">ATCC 33924</strain>
    </source>
</reference>
<accession>A0AAC9MVJ6</accession>
<evidence type="ECO:0000313" key="5">
    <source>
        <dbReference type="Proteomes" id="UP000094598"/>
    </source>
</evidence>
<dbReference type="InterPro" id="IPR016071">
    <property type="entry name" value="Staphylococal_nuclease_OB-fold"/>
</dbReference>
<dbReference type="Proteomes" id="UP000094598">
    <property type="component" value="Chromosome"/>
</dbReference>
<gene>
    <name evidence="3" type="ORF">Maut_02293</name>
    <name evidence="4" type="ORF">MTAT_04800</name>
</gene>
<evidence type="ECO:0000313" key="3">
    <source>
        <dbReference type="EMBL" id="AOQ24721.1"/>
    </source>
</evidence>
<proteinExistence type="predicted"/>
<dbReference type="InterPro" id="IPR009045">
    <property type="entry name" value="Zn_M74/Hedgehog-like"/>
</dbReference>
<dbReference type="SUPFAM" id="SSF50199">
    <property type="entry name" value="Staphylococcal nuclease"/>
    <property type="match status" value="1"/>
</dbReference>
<dbReference type="EMBL" id="VCDX01000001">
    <property type="protein sequence ID" value="TYL15741.1"/>
    <property type="molecule type" value="Genomic_DNA"/>
</dbReference>
<dbReference type="Proteomes" id="UP000322283">
    <property type="component" value="Unassembled WGS sequence"/>
</dbReference>
<evidence type="ECO:0000256" key="1">
    <source>
        <dbReference type="SAM" id="MobiDB-lite"/>
    </source>
</evidence>
<feature type="domain" description="TNase-like" evidence="2">
    <location>
        <begin position="142"/>
        <end position="245"/>
    </location>
</feature>
<evidence type="ECO:0000313" key="4">
    <source>
        <dbReference type="EMBL" id="TYL15741.1"/>
    </source>
</evidence>
<evidence type="ECO:0000313" key="6">
    <source>
        <dbReference type="Proteomes" id="UP000322283"/>
    </source>
</evidence>
<sequence>MRTAVLVIDSVQKNGNGWYFTLDGQTYYIDSQATSQYLKAYLEKFAEALQAFKGLELSVQFDGNKVVQASLPLASLAILNRLDPDVMAGKSSFDVPFNVDQAVVAGPSFYESPPPLEEDELHRVVKGRVVWRADDDAYNRNDGDTFYVEGLGLVRLWGVNAPEIPHWENGEFVGQEEPGGYAARDYLRDLVANKDIVLVIDKTIDKYGRPQGQDAFGRWLVVAYARDASGKWININKAMLATGHAALAIRPDEYGRLPGYFQRLELEKYVRPRNKSAAYLRNIGLVEGEDDRDKVLGAFDPDKSLRIGDVQFEVPPERIKVTRRQSTQKVPLMRAKSSIYSGCDHEEVMVEVDLYFHDLESINGTQKIIQLPSGKEMLCYVNGLRSLIAQFRRAPFLPVTNTYLNEIEGIQAVTLAELQVNTVPGFPKVLQAHLTMYAFDYTLFLPTVLDFDSVFNWPVFRYYYQQCLTYRAPEKLYLEPLQDVYDTIINFSIINGDELEKRRQARLYLAKHKPVTPQGFIQSIEKTGQKNGNNINERALNDLYHLEEAQDEYYERVKPLWDKYNQTHDERDNPWYQYAHGSLVWQYYRYDPNTGDEWLEIPVSNGQTVATLMARYWDRMTSFVPVSVVTDDEYQVAMQAYRIRLPEMHGTHEQADVEIPEIIRRNAFPNDGLAQQWAEEREAYKEAERVYYGTQEYDMAMDPWPIYNLNLVSASVALQNILVPLQAQVSSSPAYQYLGSNDVIINLVFETSDATAVQALTALIERATYYAREYRQDITSGFLGIDHPLTSLFGVKYVIPIQAASQTVAPGVYRVELMLAAYDRYQRRQATAQKFAQTNYYTRRDPNYQTQRQLDYQAVVEKLRDVEIYPDLELPTYAELNEAGFVGDISNRAKYPDPDFYITADIQSIGDMVNEAFSYGPDGRMQDAYGGVIQITGPRVSGGKVVANSDLKYNDIAQEMVDKSNELAAEYGPKDEEIAVNLTSRFSGGDLFTEPKFYDGNLPKEEIQGMLVQLAQYYSIPPYVVLGLIDTENSLYLQFYSTDPQVNRSWLGDVGAVPRSNIPVMTFPDGHHSTNDSLENIKRATGVGIMQINCRNYADNSDEVKRIAYDIGHNLELGIKILVGKYQQVVNGGMYLPSEIDGINPQAEDARWLAACLLYKGYAPKYWGGSGAQRELRRLKPAFDRYRSFASTTTISLDTLLSPPSTPQPEPIEPDGNRLQPGQFDDLFYRSTEDMRLYDRRGRLVRAFPTFLLILLDEGRVINTYKLHDNFYSYHAVTSIEVHRSRKIAADTAVIEISNVFRGFDTTPDVDYESGDFLADAVRAFRSLLQAPIRDLEAQRSLPYDVLKIKTGARVHLRIGYGSDAASLPIMLNGTVTELSVGEVVKMIVQGDGIELTNKLPLPPDNHTGTTGLVDKVKSALGFPTEPRDILFSLLTWRGGYIQSLIHNFMPAFFDGNPLGIAHFGEMGKDALFFWNNPEDCGAEIMQNIYSATSEPQKEDTKLGFLGAWLFGKPDEPSFEIQLFNKTLWDLLQILAAATPDFIATVHPFQFRSTIFFGKPHWDFIYDYAAMENVDGKIKVTPKLKPYRQLHFYTSATDILSNQIEASERYVKTCVIGLYNANINGADQQQTTPPIWLDTDIFPEKQKTTIVDTSIYVGGVKLFNNVPVLNLIPFTINWIDRLIGGGPKIAMRVATSALRDYVRDMYQGELVVAGDPSVKPYDSFYILDTYEEISGLAEVKAVTHHFSFDTGFITGISPDACTAIQDADLPRFWSLANNIAAYLGLKIMTATVARALRYGGTTNALNVLAKLAGGRGRTQLEQLAQAKWFQKALGAANQSEALKIASEYIQKIGAGAGKFGSAVLDDLSKLAGNKLVGRLAGIGRLASRTPAAAAGLLAGLGISLPALAATMVEFAVVMIISETVGNAIGNFLANRQAIKLAVLRKNGKEFSAGINGHNGCVYGDAGDLLTRLIKDNKFVQLFLKYGLSVDEVDNLAFQPFDERMDTAGYYEKVKETLQSLADANVLARKNVMSSLQSLLSKIVPAPTGVATGDVAVIRKKYCVLPQDLHSQPKAGGPMVKISDTGNIKIAWNIVSYPYARAEAWQAIQAVGAAVQQELGDTLVITSTYRQANPGGSSHMTGYAIDIDVPSRYESSSGRTTSENAQRWLVCVIEKLVEYGFIEILTDYKDVIQIVKEKYPMADVRFDANMGHWNHIHCMLKPPDFS</sequence>
<organism evidence="3 5">
    <name type="scientific">Neomoorella thermoacetica</name>
    <name type="common">Clostridium thermoaceticum</name>
    <dbReference type="NCBI Taxonomy" id="1525"/>
    <lineage>
        <taxon>Bacteria</taxon>
        <taxon>Bacillati</taxon>
        <taxon>Bacillota</taxon>
        <taxon>Clostridia</taxon>
        <taxon>Neomoorellales</taxon>
        <taxon>Neomoorellaceae</taxon>
        <taxon>Neomoorella</taxon>
    </lineage>
</organism>
<dbReference type="EMBL" id="CP017019">
    <property type="protein sequence ID" value="AOQ24721.1"/>
    <property type="molecule type" value="Genomic_DNA"/>
</dbReference>
<reference evidence="3 5" key="1">
    <citation type="submission" date="2016-08" db="EMBL/GenBank/DDBJ databases">
        <title>Moorella thermoacetica DSM 103132.</title>
        <authorList>
            <person name="Jendresen C.B."/>
            <person name="Redl S.M."/>
            <person name="Jensen T.O."/>
            <person name="Nielsen A.T."/>
        </authorList>
    </citation>
    <scope>NUCLEOTIDE SEQUENCE [LARGE SCALE GENOMIC DNA]</scope>
    <source>
        <strain evidence="3 5">DSM 103132</strain>
    </source>
</reference>
<dbReference type="SUPFAM" id="SSF55166">
    <property type="entry name" value="Hedgehog/DD-peptidase"/>
    <property type="match status" value="1"/>
</dbReference>